<feature type="non-terminal residue" evidence="1">
    <location>
        <position position="86"/>
    </location>
</feature>
<dbReference type="Proteomes" id="UP001311232">
    <property type="component" value="Unassembled WGS sequence"/>
</dbReference>
<gene>
    <name evidence="1" type="ORF">CRENBAI_014603</name>
</gene>
<accession>A0AAV9SBJ9</accession>
<organism evidence="1 2">
    <name type="scientific">Crenichthys baileyi</name>
    <name type="common">White River springfish</name>
    <dbReference type="NCBI Taxonomy" id="28760"/>
    <lineage>
        <taxon>Eukaryota</taxon>
        <taxon>Metazoa</taxon>
        <taxon>Chordata</taxon>
        <taxon>Craniata</taxon>
        <taxon>Vertebrata</taxon>
        <taxon>Euteleostomi</taxon>
        <taxon>Actinopterygii</taxon>
        <taxon>Neopterygii</taxon>
        <taxon>Teleostei</taxon>
        <taxon>Neoteleostei</taxon>
        <taxon>Acanthomorphata</taxon>
        <taxon>Ovalentaria</taxon>
        <taxon>Atherinomorphae</taxon>
        <taxon>Cyprinodontiformes</taxon>
        <taxon>Goodeidae</taxon>
        <taxon>Crenichthys</taxon>
    </lineage>
</organism>
<proteinExistence type="predicted"/>
<evidence type="ECO:0000313" key="1">
    <source>
        <dbReference type="EMBL" id="KAK5618641.1"/>
    </source>
</evidence>
<dbReference type="AlphaFoldDB" id="A0AAV9SBJ9"/>
<name>A0AAV9SBJ9_9TELE</name>
<protein>
    <submittedName>
        <fullName evidence="1">Uncharacterized protein</fullName>
    </submittedName>
</protein>
<keyword evidence="2" id="KW-1185">Reference proteome</keyword>
<reference evidence="1 2" key="1">
    <citation type="submission" date="2021-06" db="EMBL/GenBank/DDBJ databases">
        <authorList>
            <person name="Palmer J.M."/>
        </authorList>
    </citation>
    <scope>NUCLEOTIDE SEQUENCE [LARGE SCALE GENOMIC DNA]</scope>
    <source>
        <strain evidence="1 2">MEX-2019</strain>
        <tissue evidence="1">Muscle</tissue>
    </source>
</reference>
<evidence type="ECO:0000313" key="2">
    <source>
        <dbReference type="Proteomes" id="UP001311232"/>
    </source>
</evidence>
<comment type="caution">
    <text evidence="1">The sequence shown here is derived from an EMBL/GenBank/DDBJ whole genome shotgun (WGS) entry which is preliminary data.</text>
</comment>
<dbReference type="EMBL" id="JAHHUM010000607">
    <property type="protein sequence ID" value="KAK5618641.1"/>
    <property type="molecule type" value="Genomic_DNA"/>
</dbReference>
<sequence>MPSVFRVLWLQDGNLSFWNRPLVTPLSAASLMQTTKDAGISLPYHYQNQCVMSGTSSTWVSMAPRLTLSSILPHLCLCLLQLPPLR</sequence>